<evidence type="ECO:0000256" key="1">
    <source>
        <dbReference type="SAM" id="Coils"/>
    </source>
</evidence>
<feature type="transmembrane region" description="Helical" evidence="2">
    <location>
        <begin position="21"/>
        <end position="45"/>
    </location>
</feature>
<reference evidence="3 4" key="1">
    <citation type="submission" date="2021-08" db="EMBL/GenBank/DDBJ databases">
        <title>Rheinheimera aquimaris sp. nov., isolated from seawater of the East Sea in Korea.</title>
        <authorList>
            <person name="Kim K.H."/>
            <person name="Wenting R."/>
            <person name="Kim K.R."/>
            <person name="Jeon C.O."/>
        </authorList>
    </citation>
    <scope>NUCLEOTIDE SEQUENCE [LARGE SCALE GENOMIC DNA]</scope>
    <source>
        <strain evidence="3 4">MA-13</strain>
    </source>
</reference>
<dbReference type="RefSeq" id="WP_205312121.1">
    <property type="nucleotide sequence ID" value="NZ_JAERPS020000007.1"/>
</dbReference>
<feature type="transmembrane region" description="Helical" evidence="2">
    <location>
        <begin position="462"/>
        <end position="486"/>
    </location>
</feature>
<gene>
    <name evidence="3" type="ORF">I4W93_017760</name>
</gene>
<dbReference type="Proteomes" id="UP000663814">
    <property type="component" value="Unassembled WGS sequence"/>
</dbReference>
<proteinExistence type="predicted"/>
<feature type="coiled-coil region" evidence="1">
    <location>
        <begin position="360"/>
        <end position="387"/>
    </location>
</feature>
<keyword evidence="4" id="KW-1185">Reference proteome</keyword>
<evidence type="ECO:0000256" key="2">
    <source>
        <dbReference type="SAM" id="Phobius"/>
    </source>
</evidence>
<accession>A0ABS7XD11</accession>
<keyword evidence="2" id="KW-1133">Transmembrane helix</keyword>
<sequence>MEVSADNYTVTPQRQKISKQLYIFAWAIEIFAVLIGLAIALMQGITSFSESMSNKGSVGFAGISNITIAVLPFIMVAIVELTKIPFVQAFYHSTLWRWKLIFGISLCFIAFITFESALNGFERNFSGMMYGIDKNKKELISLEESMLPLEEQRTRLESLTAEQIETDYSNRLKQISAERDEASRLINQRIADIRGSVQSEVTKSLEQSIADKRKEAEQLRSELASEIARMSKELETSLSSISGDLRVQRENLNRQLNDETSSLRELKQQVNKEIDDANFLTRGKVKEDGERRISEKENLISEIRQQLNSLTIVNKEQAMTNNYQNNVAKIRNDFNQRLADIDGEIRTLTGELQRSLGQRQSDVSGQLNALQRELNSLNETFIQQQKENEARRNEDLSLLSDNNARIAAITAQLEDKKIKRIAVRDVINQKVGDNQIYRMAQWFFDKESAADLDRSQVAVIAMIWFGSLAALIAFTGIILALASCAINDPKNAGDKRAHRNSLSLLLMSLRRYFVSKRRRYKEPIIHEVPRDVVKEVPVDRVVKVEVPVEVVKREIVHVPFYTNDKSLIEITEGHDKFFRFKGATTNGQ</sequence>
<name>A0ABS7XD11_9GAMM</name>
<feature type="coiled-coil region" evidence="1">
    <location>
        <begin position="202"/>
        <end position="306"/>
    </location>
</feature>
<feature type="transmembrane region" description="Helical" evidence="2">
    <location>
        <begin position="100"/>
        <end position="118"/>
    </location>
</feature>
<keyword evidence="1" id="KW-0175">Coiled coil</keyword>
<keyword evidence="2" id="KW-0812">Transmembrane</keyword>
<dbReference type="EMBL" id="JAERPS020000007">
    <property type="protein sequence ID" value="MBZ9613444.1"/>
    <property type="molecule type" value="Genomic_DNA"/>
</dbReference>
<feature type="transmembrane region" description="Helical" evidence="2">
    <location>
        <begin position="57"/>
        <end position="79"/>
    </location>
</feature>
<organism evidence="3 4">
    <name type="scientific">Rheinheimera maricola</name>
    <dbReference type="NCBI Taxonomy" id="2793282"/>
    <lineage>
        <taxon>Bacteria</taxon>
        <taxon>Pseudomonadati</taxon>
        <taxon>Pseudomonadota</taxon>
        <taxon>Gammaproteobacteria</taxon>
        <taxon>Chromatiales</taxon>
        <taxon>Chromatiaceae</taxon>
        <taxon>Rheinheimera</taxon>
    </lineage>
</organism>
<keyword evidence="2" id="KW-0472">Membrane</keyword>
<evidence type="ECO:0000313" key="3">
    <source>
        <dbReference type="EMBL" id="MBZ9613444.1"/>
    </source>
</evidence>
<comment type="caution">
    <text evidence="3">The sequence shown here is derived from an EMBL/GenBank/DDBJ whole genome shotgun (WGS) entry which is preliminary data.</text>
</comment>
<evidence type="ECO:0000313" key="4">
    <source>
        <dbReference type="Proteomes" id="UP000663814"/>
    </source>
</evidence>
<evidence type="ECO:0008006" key="5">
    <source>
        <dbReference type="Google" id="ProtNLM"/>
    </source>
</evidence>
<protein>
    <recommendedName>
        <fullName evidence="5">Chromosome partition protein Smc</fullName>
    </recommendedName>
</protein>